<reference evidence="2" key="1">
    <citation type="submission" date="2021-01" db="EMBL/GenBank/DDBJ databases">
        <title>WGS of actinomycetes isolated from Thailand.</title>
        <authorList>
            <person name="Thawai C."/>
        </authorList>
    </citation>
    <scope>NUCLEOTIDE SEQUENCE</scope>
    <source>
        <strain evidence="2">RCU-197</strain>
    </source>
</reference>
<accession>A0A937EIR6</accession>
<proteinExistence type="predicted"/>
<comment type="caution">
    <text evidence="2">The sequence shown here is derived from an EMBL/GenBank/DDBJ whole genome shotgun (WGS) entry which is preliminary data.</text>
</comment>
<gene>
    <name evidence="2" type="ORF">JK359_13700</name>
</gene>
<evidence type="ECO:0000313" key="2">
    <source>
        <dbReference type="EMBL" id="MBL1083025.1"/>
    </source>
</evidence>
<evidence type="ECO:0000313" key="3">
    <source>
        <dbReference type="Proteomes" id="UP000661858"/>
    </source>
</evidence>
<evidence type="ECO:0000256" key="1">
    <source>
        <dbReference type="SAM" id="SignalP"/>
    </source>
</evidence>
<sequence length="506" mass="53486">MRLRRLTARTAAAASAVLLLATASLTTASGAPRAGGPAFSAAPLATWQTNGTVWSIASAHGVVYVGGTFDKVRPPGARPGEKEVERRSFAAFDAVSGELLPCTHFFNGGEATVRAMKASPDGKVLYVGGSFGKVDGKGVANTVAIDTAGCTLRDDFRPEVAAIVRAVDVTKDTVYLGGDFTRVDGRRRSHIAAFTRAGRLLPFQATLDQPVRAVLAAPDYGKVLVGGDFDTANGAPQHALVALDPATGATVFSYPGWIPPRSRVKALAREGSVFYLGAEGEGGGAFDGRLANPLADDRMLWRDFCYGATQAVVPYKGVLYSAAHAHDCSQTPGGFPEHGKMWHLLAQSATDETLFHWYPDTDGGLGEGVGPRALGVAAGVLWAGGEFTRVNGVPQQSLTRFAATGDAPVEEPPALSLDGVRDGRVTFGWWATWDRDDAVLTYSVYRDGKRVGSMKRRSAPWDRPWMTYTDTVAPGSRHRYTVTVGDGTGATVKSRPLTVTAAAGTR</sequence>
<feature type="chain" id="PRO_5039620979" evidence="1">
    <location>
        <begin position="29"/>
        <end position="506"/>
    </location>
</feature>
<dbReference type="Proteomes" id="UP000661858">
    <property type="component" value="Unassembled WGS sequence"/>
</dbReference>
<keyword evidence="1" id="KW-0732">Signal</keyword>
<dbReference type="RefSeq" id="WP_201835373.1">
    <property type="nucleotide sequence ID" value="NZ_JAERRK010000005.1"/>
</dbReference>
<keyword evidence="3" id="KW-1185">Reference proteome</keyword>
<dbReference type="SUPFAM" id="SSF50969">
    <property type="entry name" value="YVTN repeat-like/Quinoprotein amine dehydrogenase"/>
    <property type="match status" value="1"/>
</dbReference>
<organism evidence="2 3">
    <name type="scientific">Streptomyces actinomycinicus</name>
    <dbReference type="NCBI Taxonomy" id="1695166"/>
    <lineage>
        <taxon>Bacteria</taxon>
        <taxon>Bacillati</taxon>
        <taxon>Actinomycetota</taxon>
        <taxon>Actinomycetes</taxon>
        <taxon>Kitasatosporales</taxon>
        <taxon>Streptomycetaceae</taxon>
        <taxon>Streptomyces</taxon>
    </lineage>
</organism>
<dbReference type="EMBL" id="JAERRK010000005">
    <property type="protein sequence ID" value="MBL1083025.1"/>
    <property type="molecule type" value="Genomic_DNA"/>
</dbReference>
<dbReference type="InterPro" id="IPR011044">
    <property type="entry name" value="Quino_amine_DH_bsu"/>
</dbReference>
<dbReference type="AlphaFoldDB" id="A0A937EIR6"/>
<protein>
    <submittedName>
        <fullName evidence="2">Fibronectin type III domain-containing protein</fullName>
    </submittedName>
</protein>
<name>A0A937EIR6_9ACTN</name>
<feature type="signal peptide" evidence="1">
    <location>
        <begin position="1"/>
        <end position="28"/>
    </location>
</feature>